<dbReference type="RefSeq" id="WP_144234791.1">
    <property type="nucleotide sequence ID" value="NZ_QMIF01000003.1"/>
</dbReference>
<dbReference type="AlphaFoldDB" id="A0A6P1ZKA7"/>
<dbReference type="GO" id="GO:0008757">
    <property type="term" value="F:S-adenosylmethionine-dependent methyltransferase activity"/>
    <property type="evidence" value="ECO:0007669"/>
    <property type="project" value="InterPro"/>
</dbReference>
<dbReference type="Proteomes" id="UP000434052">
    <property type="component" value="Unassembled WGS sequence"/>
</dbReference>
<dbReference type="OrthoDB" id="9768004at2"/>
<dbReference type="GO" id="GO:0032259">
    <property type="term" value="P:methylation"/>
    <property type="evidence" value="ECO:0007669"/>
    <property type="project" value="UniProtKB-KW"/>
</dbReference>
<reference evidence="2 3" key="1">
    <citation type="submission" date="2018-06" db="EMBL/GenBank/DDBJ databases">
        <title>Complete genome of Desulfovibrio marinus P48SEP.</title>
        <authorList>
            <person name="Crispim J.S."/>
            <person name="Vidigal P.M.P."/>
            <person name="Silva L.C.F."/>
            <person name="Araujo L.C."/>
            <person name="Laguardia C.N."/>
            <person name="Dias R.S."/>
            <person name="Sousa M.P."/>
            <person name="Paula S.O."/>
            <person name="Silva C."/>
        </authorList>
    </citation>
    <scope>NUCLEOTIDE SEQUENCE [LARGE SCALE GENOMIC DNA]</scope>
    <source>
        <strain evidence="2 3">P48SEP</strain>
    </source>
</reference>
<name>A0A6P1ZKA7_9BACT</name>
<comment type="caution">
    <text evidence="2">The sequence shown here is derived from an EMBL/GenBank/DDBJ whole genome shotgun (WGS) entry which is preliminary data.</text>
</comment>
<keyword evidence="2" id="KW-0808">Transferase</keyword>
<dbReference type="Pfam" id="PF08241">
    <property type="entry name" value="Methyltransf_11"/>
    <property type="match status" value="1"/>
</dbReference>
<keyword evidence="2" id="KW-0489">Methyltransferase</keyword>
<proteinExistence type="predicted"/>
<accession>A0A6P1ZKA7</accession>
<dbReference type="SUPFAM" id="SSF53335">
    <property type="entry name" value="S-adenosyl-L-methionine-dependent methyltransferases"/>
    <property type="match status" value="1"/>
</dbReference>
<gene>
    <name evidence="2" type="ORF">DQK91_07500</name>
</gene>
<protein>
    <submittedName>
        <fullName evidence="2">SAM-dependent methyltransferase</fullName>
    </submittedName>
</protein>
<dbReference type="InterPro" id="IPR005651">
    <property type="entry name" value="Trm112-like"/>
</dbReference>
<dbReference type="PANTHER" id="PTHR45445">
    <property type="match status" value="1"/>
</dbReference>
<evidence type="ECO:0000313" key="3">
    <source>
        <dbReference type="Proteomes" id="UP000434052"/>
    </source>
</evidence>
<evidence type="ECO:0000313" key="2">
    <source>
        <dbReference type="EMBL" id="TVM35230.1"/>
    </source>
</evidence>
<sequence>MHARLLDFLMCPDCLPGEVPLRLQGGAVREDDDILSGHLECPRCSHTHNITDGTAVVLPQNSVTSAAQLRYETAAALGSYLWTHFGDITAEDHACDAYASWAGMLQDGEAPALDAGSAMGRITMELAARCGFAVGVDFSRSFVRTSRELWKNGRIDSRIVTEGRLTREFSVELPDRLRQGVAEFIVADAMALPFPAGAFKTLSSLNLLDKICRPLDHVHELFRVAMDSGSTLLIADPFSWAEDICPPEDWLGGTEKGEFAGRARDNLERLLAGDGFQIRNQEPIWWTIRNHDNHYETIRSWTTVAGR</sequence>
<dbReference type="Gene3D" id="3.40.50.150">
    <property type="entry name" value="Vaccinia Virus protein VP39"/>
    <property type="match status" value="1"/>
</dbReference>
<dbReference type="InterPro" id="IPR013216">
    <property type="entry name" value="Methyltransf_11"/>
</dbReference>
<evidence type="ECO:0000259" key="1">
    <source>
        <dbReference type="Pfam" id="PF08241"/>
    </source>
</evidence>
<dbReference type="PANTHER" id="PTHR45445:SF2">
    <property type="entry name" value="METHYLTRANSFERASE TYPE 11 DOMAIN-CONTAINING PROTEIN"/>
    <property type="match status" value="1"/>
</dbReference>
<organism evidence="2 3">
    <name type="scientific">Oceanidesulfovibrio marinus</name>
    <dbReference type="NCBI Taxonomy" id="370038"/>
    <lineage>
        <taxon>Bacteria</taxon>
        <taxon>Pseudomonadati</taxon>
        <taxon>Thermodesulfobacteriota</taxon>
        <taxon>Desulfovibrionia</taxon>
        <taxon>Desulfovibrionales</taxon>
        <taxon>Desulfovibrionaceae</taxon>
        <taxon>Oceanidesulfovibrio</taxon>
    </lineage>
</organism>
<feature type="domain" description="Methyltransferase type 11" evidence="1">
    <location>
        <begin position="113"/>
        <end position="230"/>
    </location>
</feature>
<dbReference type="Pfam" id="PF03966">
    <property type="entry name" value="Trm112p"/>
    <property type="match status" value="1"/>
</dbReference>
<dbReference type="SUPFAM" id="SSF158997">
    <property type="entry name" value="Trm112p-like"/>
    <property type="match status" value="1"/>
</dbReference>
<dbReference type="InterPro" id="IPR029063">
    <property type="entry name" value="SAM-dependent_MTases_sf"/>
</dbReference>
<dbReference type="EMBL" id="QMIF01000003">
    <property type="protein sequence ID" value="TVM35230.1"/>
    <property type="molecule type" value="Genomic_DNA"/>
</dbReference>